<reference evidence="2 3" key="1">
    <citation type="submission" date="2019-06" db="EMBL/GenBank/DDBJ databases">
        <title>A chromosomal-level reference genome of Carpinus fangiana (Coryloideae, Betulaceae).</title>
        <authorList>
            <person name="Yang X."/>
            <person name="Wang Z."/>
            <person name="Zhang L."/>
            <person name="Hao G."/>
            <person name="Liu J."/>
            <person name="Yang Y."/>
        </authorList>
    </citation>
    <scope>NUCLEOTIDE SEQUENCE [LARGE SCALE GENOMIC DNA]</scope>
    <source>
        <strain evidence="2">Cfa_2016G</strain>
        <tissue evidence="2">Leaf</tissue>
    </source>
</reference>
<evidence type="ECO:0000313" key="2">
    <source>
        <dbReference type="EMBL" id="KAE8009281.1"/>
    </source>
</evidence>
<feature type="region of interest" description="Disordered" evidence="1">
    <location>
        <begin position="22"/>
        <end position="45"/>
    </location>
</feature>
<organism evidence="2 3">
    <name type="scientific">Carpinus fangiana</name>
    <dbReference type="NCBI Taxonomy" id="176857"/>
    <lineage>
        <taxon>Eukaryota</taxon>
        <taxon>Viridiplantae</taxon>
        <taxon>Streptophyta</taxon>
        <taxon>Embryophyta</taxon>
        <taxon>Tracheophyta</taxon>
        <taxon>Spermatophyta</taxon>
        <taxon>Magnoliopsida</taxon>
        <taxon>eudicotyledons</taxon>
        <taxon>Gunneridae</taxon>
        <taxon>Pentapetalae</taxon>
        <taxon>rosids</taxon>
        <taxon>fabids</taxon>
        <taxon>Fagales</taxon>
        <taxon>Betulaceae</taxon>
        <taxon>Carpinus</taxon>
    </lineage>
</organism>
<keyword evidence="3" id="KW-1185">Reference proteome</keyword>
<protein>
    <submittedName>
        <fullName evidence="2">Uncharacterized protein</fullName>
    </submittedName>
</protein>
<dbReference type="EMBL" id="CM017322">
    <property type="protein sequence ID" value="KAE8009281.1"/>
    <property type="molecule type" value="Genomic_DNA"/>
</dbReference>
<accession>A0A5N6QQ48</accession>
<gene>
    <name evidence="2" type="ORF">FH972_005728</name>
</gene>
<dbReference type="AlphaFoldDB" id="A0A5N6QQ48"/>
<proteinExistence type="predicted"/>
<dbReference type="Proteomes" id="UP000327013">
    <property type="component" value="Chromosome 2"/>
</dbReference>
<sequence>MLHSKTNRRPFERLSHKVVEGTRGGLEVVGSGGRDGTEAESAEEGEVRLTRGVEGLGQLEGQITPPWHCADDAAGGILGSEIVVGGTERAGEVVVYAEKPVQQIGMGKEREAGKNLGEVARAETVEEWGESKTLEIQPLAIMRAGEHQTEARDWVLERILAFR</sequence>
<name>A0A5N6QQ48_9ROSI</name>
<evidence type="ECO:0000313" key="3">
    <source>
        <dbReference type="Proteomes" id="UP000327013"/>
    </source>
</evidence>
<evidence type="ECO:0000256" key="1">
    <source>
        <dbReference type="SAM" id="MobiDB-lite"/>
    </source>
</evidence>